<comment type="caution">
    <text evidence="1">The sequence shown here is derived from an EMBL/GenBank/DDBJ whole genome shotgun (WGS) entry which is preliminary data.</text>
</comment>
<dbReference type="STRING" id="67356.AQJ84_00765"/>
<evidence type="ECO:0000313" key="1">
    <source>
        <dbReference type="EMBL" id="KOG30615.1"/>
    </source>
</evidence>
<dbReference type="RefSeq" id="WP_030041261.1">
    <property type="nucleotide sequence ID" value="NZ_KL575606.1"/>
</dbReference>
<dbReference type="SUPFAM" id="SSF53474">
    <property type="entry name" value="alpha/beta-Hydrolases"/>
    <property type="match status" value="1"/>
</dbReference>
<dbReference type="Proteomes" id="UP000037251">
    <property type="component" value="Unassembled WGS sequence"/>
</dbReference>
<proteinExistence type="predicted"/>
<name>A0A0L8KXM8_9ACTN</name>
<dbReference type="OrthoDB" id="145361at2"/>
<dbReference type="AlphaFoldDB" id="A0A0L8KXM8"/>
<organism evidence="1 2">
    <name type="scientific">Streptomyces resistomycificus</name>
    <dbReference type="NCBI Taxonomy" id="67356"/>
    <lineage>
        <taxon>Bacteria</taxon>
        <taxon>Bacillati</taxon>
        <taxon>Actinomycetota</taxon>
        <taxon>Actinomycetes</taxon>
        <taxon>Kitasatosporales</taxon>
        <taxon>Streptomycetaceae</taxon>
        <taxon>Streptomyces</taxon>
        <taxon>Streptomyces aurantiacus group</taxon>
    </lineage>
</organism>
<dbReference type="eggNOG" id="COG3545">
    <property type="taxonomic scope" value="Bacteria"/>
</dbReference>
<keyword evidence="2" id="KW-1185">Reference proteome</keyword>
<dbReference type="InterPro" id="IPR029058">
    <property type="entry name" value="AB_hydrolase_fold"/>
</dbReference>
<dbReference type="EMBL" id="LGUS01000210">
    <property type="protein sequence ID" value="KOG30615.1"/>
    <property type="molecule type" value="Genomic_DNA"/>
</dbReference>
<sequence length="393" mass="42418">MTDPVFVIHGVGNRDRDGFEAAVTGLQKASGTDLVPVYWGDLGADDAHFGITLPTPPDLLRDDVTVGTGPVPDTAADGVEPEIVDVRQQWPHVEAGARERVEGPELPDDGLRAGPGAARDPEPLLDLVARLWPDTHWLSRTRDPALLHEVGAALADVLTELDPDASYDPYPHAFEVRSRGDEEERLRSLVRRRLSDLDRVAGAAIQATARRVNHALRSRVGPATTRFVGDVLVYQRHQAAVHARVRAALDAVDPGIGRGPDRPARIAAHSLGGVIAVDMATAEQPLWTESLLTFGSQSALFHVCDPRGGQLTAYDGRQPVSLPPTLRRWTNLWEPLDVLAFAAARLYRLHDGTAPVDVPVPHLASAGLWTHSAYWAHPEVAAQLAAAMAPRSG</sequence>
<protein>
    <submittedName>
        <fullName evidence="1">Uncharacterized protein</fullName>
    </submittedName>
</protein>
<gene>
    <name evidence="1" type="ORF">ADK37_34325</name>
</gene>
<accession>A0A0L8KXM8</accession>
<dbReference type="PATRIC" id="fig|67356.5.peg.7340"/>
<reference evidence="2" key="1">
    <citation type="submission" date="2015-07" db="EMBL/GenBank/DDBJ databases">
        <authorList>
            <person name="Ju K.-S."/>
            <person name="Doroghazi J.R."/>
            <person name="Metcalf W.W."/>
        </authorList>
    </citation>
    <scope>NUCLEOTIDE SEQUENCE [LARGE SCALE GENOMIC DNA]</scope>
    <source>
        <strain evidence="2">NRRL 2290</strain>
    </source>
</reference>
<evidence type="ECO:0000313" key="2">
    <source>
        <dbReference type="Proteomes" id="UP000037251"/>
    </source>
</evidence>